<comment type="caution">
    <text evidence="8">The sequence shown here is derived from an EMBL/GenBank/DDBJ whole genome shotgun (WGS) entry which is preliminary data.</text>
</comment>
<dbReference type="EMBL" id="LAVV01005275">
    <property type="protein sequence ID" value="KNZ60967.1"/>
    <property type="molecule type" value="Genomic_DNA"/>
</dbReference>
<dbReference type="AlphaFoldDB" id="A0A0L6VK93"/>
<keyword evidence="5 7" id="KW-0472">Membrane</keyword>
<dbReference type="OrthoDB" id="3222at2759"/>
<feature type="region of interest" description="Disordered" evidence="6">
    <location>
        <begin position="420"/>
        <end position="444"/>
    </location>
</feature>
<evidence type="ECO:0000256" key="4">
    <source>
        <dbReference type="ARBA" id="ARBA00022989"/>
    </source>
</evidence>
<dbReference type="InterPro" id="IPR000425">
    <property type="entry name" value="MIP"/>
</dbReference>
<feature type="transmembrane region" description="Helical" evidence="7">
    <location>
        <begin position="164"/>
        <end position="186"/>
    </location>
</feature>
<accession>A0A0L6VK93</accession>
<protein>
    <recommendedName>
        <fullName evidence="10">Aquaporin</fullName>
    </recommendedName>
</protein>
<dbReference type="VEuPathDB" id="FungiDB:VP01_1474g1"/>
<evidence type="ECO:0000256" key="7">
    <source>
        <dbReference type="SAM" id="Phobius"/>
    </source>
</evidence>
<keyword evidence="4 7" id="KW-1133">Transmembrane helix</keyword>
<dbReference type="SUPFAM" id="SSF81338">
    <property type="entry name" value="Aquaporin-like"/>
    <property type="match status" value="1"/>
</dbReference>
<dbReference type="PANTHER" id="PTHR19139">
    <property type="entry name" value="AQUAPORIN TRANSPORTER"/>
    <property type="match status" value="1"/>
</dbReference>
<keyword evidence="3 7" id="KW-0812">Transmembrane</keyword>
<keyword evidence="9" id="KW-1185">Reference proteome</keyword>
<dbReference type="Proteomes" id="UP000037035">
    <property type="component" value="Unassembled WGS sequence"/>
</dbReference>
<comment type="subcellular location">
    <subcellularLocation>
        <location evidence="1">Membrane</location>
        <topology evidence="1">Multi-pass membrane protein</topology>
    </subcellularLocation>
</comment>
<comment type="similarity">
    <text evidence="2">Belongs to the MIP/aquaporin (TC 1.A.8) family.</text>
</comment>
<dbReference type="InterPro" id="IPR023271">
    <property type="entry name" value="Aquaporin-like"/>
</dbReference>
<dbReference type="PANTHER" id="PTHR19139:SF199">
    <property type="entry name" value="MIP17260P"/>
    <property type="match status" value="1"/>
</dbReference>
<dbReference type="GO" id="GO:0015250">
    <property type="term" value="F:water channel activity"/>
    <property type="evidence" value="ECO:0007669"/>
    <property type="project" value="TreeGrafter"/>
</dbReference>
<reference evidence="8 9" key="1">
    <citation type="submission" date="2015-08" db="EMBL/GenBank/DDBJ databases">
        <title>Next Generation Sequencing and Analysis of the Genome of Puccinia sorghi L Schw, the Causal Agent of Maize Common Rust.</title>
        <authorList>
            <person name="Rochi L."/>
            <person name="Burguener G."/>
            <person name="Darino M."/>
            <person name="Turjanski A."/>
            <person name="Kreff E."/>
            <person name="Dieguez M.J."/>
            <person name="Sacco F."/>
        </authorList>
    </citation>
    <scope>NUCLEOTIDE SEQUENCE [LARGE SCALE GENOMIC DNA]</scope>
    <source>
        <strain evidence="8 9">RO10H11247</strain>
    </source>
</reference>
<evidence type="ECO:0000256" key="2">
    <source>
        <dbReference type="ARBA" id="ARBA00006175"/>
    </source>
</evidence>
<dbReference type="InterPro" id="IPR034294">
    <property type="entry name" value="Aquaporin_transptr"/>
</dbReference>
<proteinExistence type="inferred from homology"/>
<evidence type="ECO:0000313" key="8">
    <source>
        <dbReference type="EMBL" id="KNZ60967.1"/>
    </source>
</evidence>
<organism evidence="8 9">
    <name type="scientific">Puccinia sorghi</name>
    <dbReference type="NCBI Taxonomy" id="27349"/>
    <lineage>
        <taxon>Eukaryota</taxon>
        <taxon>Fungi</taxon>
        <taxon>Dikarya</taxon>
        <taxon>Basidiomycota</taxon>
        <taxon>Pucciniomycotina</taxon>
        <taxon>Pucciniomycetes</taxon>
        <taxon>Pucciniales</taxon>
        <taxon>Pucciniaceae</taxon>
        <taxon>Puccinia</taxon>
    </lineage>
</organism>
<feature type="transmembrane region" description="Helical" evidence="7">
    <location>
        <begin position="34"/>
        <end position="59"/>
    </location>
</feature>
<evidence type="ECO:0000256" key="6">
    <source>
        <dbReference type="SAM" id="MobiDB-lite"/>
    </source>
</evidence>
<name>A0A0L6VK93_9BASI</name>
<feature type="transmembrane region" description="Helical" evidence="7">
    <location>
        <begin position="202"/>
        <end position="222"/>
    </location>
</feature>
<evidence type="ECO:0000256" key="3">
    <source>
        <dbReference type="ARBA" id="ARBA00022692"/>
    </source>
</evidence>
<dbReference type="STRING" id="27349.A0A0L6VK93"/>
<evidence type="ECO:0000256" key="5">
    <source>
        <dbReference type="ARBA" id="ARBA00023136"/>
    </source>
</evidence>
<dbReference type="Pfam" id="PF00230">
    <property type="entry name" value="MIP"/>
    <property type="match status" value="1"/>
</dbReference>
<gene>
    <name evidence="8" type="ORF">VP01_1474g1</name>
</gene>
<evidence type="ECO:0008006" key="10">
    <source>
        <dbReference type="Google" id="ProtNLM"/>
    </source>
</evidence>
<evidence type="ECO:0000256" key="1">
    <source>
        <dbReference type="ARBA" id="ARBA00004141"/>
    </source>
</evidence>
<evidence type="ECO:0000313" key="9">
    <source>
        <dbReference type="Proteomes" id="UP000037035"/>
    </source>
</evidence>
<dbReference type="Gene3D" id="1.20.1080.10">
    <property type="entry name" value="Glycerol uptake facilitator protein"/>
    <property type="match status" value="1"/>
</dbReference>
<dbReference type="GO" id="GO:0005886">
    <property type="term" value="C:plasma membrane"/>
    <property type="evidence" value="ECO:0007669"/>
    <property type="project" value="TreeGrafter"/>
</dbReference>
<sequence>MAESSGSMDKFLIQTKRDLLASVTEYFGMRHPKYFVFSLLFTSLNFKLPGTTIFLLMGLGGIQAAAMSNQAAERASRNPSTNEVASVSQLMYIATRYASKYSTSYHRSIWANSLLFKMPNLPPPSMALALLASSWTFFRISGSVFNPNVAIALVMTGALKPLRFFLYVIAEILAGITASGILHAILPGTLSVGCSLGLGTKVWQGLLIEAILTAILSLTVLFRNSRRRKTSGHPIRSRGHRTGPLCYSLGWRCFHWCSCQYPTDNAPRFRSIQILISPFLQVNSARAFGPDVVSDIFWELMQPPLPLECVIPTILIRSCRLTNKFLLQFTGLGLRLVQSWPRCSISCYLKSVDYEVLNPKQDSDRGEDSPDLKGIEVKMRRRTTQFEKGNDHSYPASIAPKPMPPNFGLVSAPFHASTYRPEMPDSSGPVNPLAHEGSRPQSPIMKSVNGVPSTHGAMSTITSTKQTHPKGFPSIFSQIEHHENVDRIEVLSPLTDGYAHQTRRKSQYPTSSVC</sequence>